<dbReference type="Proteomes" id="UP000246121">
    <property type="component" value="Unassembled WGS sequence"/>
</dbReference>
<dbReference type="PANTHER" id="PTHR10383:SF9">
    <property type="entry name" value="SERINE INCORPORATOR, ISOFORM F"/>
    <property type="match status" value="1"/>
</dbReference>
<feature type="compositionally biased region" description="Basic residues" evidence="6">
    <location>
        <begin position="411"/>
        <end position="437"/>
    </location>
</feature>
<dbReference type="VEuPathDB" id="TriTrypDB:TcCLB.510101.360"/>
<proteinExistence type="inferred from homology"/>
<evidence type="ECO:0000313" key="9">
    <source>
        <dbReference type="Proteomes" id="UP000246121"/>
    </source>
</evidence>
<feature type="transmembrane region" description="Helical" evidence="7">
    <location>
        <begin position="76"/>
        <end position="94"/>
    </location>
</feature>
<organism evidence="8 9">
    <name type="scientific">Trypanosoma cruzi</name>
    <dbReference type="NCBI Taxonomy" id="5693"/>
    <lineage>
        <taxon>Eukaryota</taxon>
        <taxon>Discoba</taxon>
        <taxon>Euglenozoa</taxon>
        <taxon>Kinetoplastea</taxon>
        <taxon>Metakinetoplastina</taxon>
        <taxon>Trypanosomatida</taxon>
        <taxon>Trypanosomatidae</taxon>
        <taxon>Trypanosoma</taxon>
        <taxon>Schizotrypanum</taxon>
    </lineage>
</organism>
<name>A0A2V2UN66_TRYCR</name>
<dbReference type="VEuPathDB" id="TriTrypDB:TcCLB.507765.120"/>
<comment type="caution">
    <text evidence="8">The sequence shown here is derived from an EMBL/GenBank/DDBJ whole genome shotgun (WGS) entry which is preliminary data.</text>
</comment>
<evidence type="ECO:0008006" key="10">
    <source>
        <dbReference type="Google" id="ProtNLM"/>
    </source>
</evidence>
<evidence type="ECO:0000313" key="8">
    <source>
        <dbReference type="EMBL" id="PWU84636.1"/>
    </source>
</evidence>
<dbReference type="VEuPathDB" id="TriTrypDB:C4B63_212g25"/>
<feature type="transmembrane region" description="Helical" evidence="7">
    <location>
        <begin position="31"/>
        <end position="55"/>
    </location>
</feature>
<dbReference type="InterPro" id="IPR005016">
    <property type="entry name" value="TDE1/TMS"/>
</dbReference>
<dbReference type="VEuPathDB" id="TriTrypDB:TcG_01863"/>
<feature type="transmembrane region" description="Helical" evidence="7">
    <location>
        <begin position="180"/>
        <end position="204"/>
    </location>
</feature>
<comment type="similarity">
    <text evidence="2">Belongs to the TDE1 family.</text>
</comment>
<feature type="region of interest" description="Disordered" evidence="6">
    <location>
        <begin position="406"/>
        <end position="437"/>
    </location>
</feature>
<evidence type="ECO:0000256" key="3">
    <source>
        <dbReference type="ARBA" id="ARBA00022692"/>
    </source>
</evidence>
<comment type="subcellular location">
    <subcellularLocation>
        <location evidence="1">Membrane</location>
        <topology evidence="1">Multi-pass membrane protein</topology>
    </subcellularLocation>
</comment>
<dbReference type="VEuPathDB" id="TriTrypDB:C3747_43g166"/>
<feature type="transmembrane region" description="Helical" evidence="7">
    <location>
        <begin position="139"/>
        <end position="160"/>
    </location>
</feature>
<keyword evidence="5 7" id="KW-0472">Membrane</keyword>
<evidence type="ECO:0000256" key="4">
    <source>
        <dbReference type="ARBA" id="ARBA00022989"/>
    </source>
</evidence>
<dbReference type="EMBL" id="PRFA01000212">
    <property type="protein sequence ID" value="PWU84636.1"/>
    <property type="molecule type" value="Genomic_DNA"/>
</dbReference>
<dbReference type="VEuPathDB" id="TriTrypDB:TCDM_00672"/>
<dbReference type="Pfam" id="PF03348">
    <property type="entry name" value="Serinc"/>
    <property type="match status" value="1"/>
</dbReference>
<feature type="transmembrane region" description="Helical" evidence="7">
    <location>
        <begin position="216"/>
        <end position="235"/>
    </location>
</feature>
<evidence type="ECO:0000256" key="7">
    <source>
        <dbReference type="SAM" id="Phobius"/>
    </source>
</evidence>
<evidence type="ECO:0000256" key="2">
    <source>
        <dbReference type="ARBA" id="ARBA00006665"/>
    </source>
</evidence>
<evidence type="ECO:0000256" key="6">
    <source>
        <dbReference type="SAM" id="MobiDB-lite"/>
    </source>
</evidence>
<dbReference type="PANTHER" id="PTHR10383">
    <property type="entry name" value="SERINE INCORPORATOR"/>
    <property type="match status" value="1"/>
</dbReference>
<accession>A0A2V2UN66</accession>
<dbReference type="VEuPathDB" id="TriTrypDB:ECC02_002931"/>
<dbReference type="VEuPathDB" id="TriTrypDB:TcG_01864"/>
<dbReference type="VEuPathDB" id="TriTrypDB:TCSYLVIO_001654"/>
<sequence length="437" mass="48539">MSDEEKKMVGTSGGNSQFTPGVLLRVQYACYLFFGLILTMLLRSSLSGIFSHLSVLQKGCKLATSALSEDCTAEVLVYRVSFALALFFFLHLLSVSDLTCCIESETRVEFQKRFFYAKTILLLLVFVATFWIPNGFFAIYAYVCLFASAFFLLMNVIFLVDFSYQWSDDFGRRSERSSKWMWYLFAIAVLSYLGAIGVNIASYIMYVPHSDCNYNAFAITSVLVSALVFTVLSVWIPHGSIVPSGIVFLYSSGIMFVTLRTGTDEYCNRLAVPEGQTNSIKQMVIASIVSSFALGYSVVSSGGNGSALGIGRDEEGEEEDPDEIGHLSQYLFFYTTMMLGSMYLAMLATGWHVSGWARAPCLEALTSPFGCAVPPCGRQCCCTSGPSWRHTSAAETATLATTWTTGEKEKIKTKRKAAKKKKKKKKTMEKKRRLRRG</sequence>
<keyword evidence="3 7" id="KW-0812">Transmembrane</keyword>
<evidence type="ECO:0000256" key="5">
    <source>
        <dbReference type="ARBA" id="ARBA00023136"/>
    </source>
</evidence>
<dbReference type="VEuPathDB" id="TriTrypDB:TcCL_NonESM02192"/>
<dbReference type="VEuPathDB" id="TriTrypDB:TcYC6_0043500"/>
<evidence type="ECO:0000256" key="1">
    <source>
        <dbReference type="ARBA" id="ARBA00004141"/>
    </source>
</evidence>
<dbReference type="AlphaFoldDB" id="A0A2V2UN66"/>
<feature type="transmembrane region" description="Helical" evidence="7">
    <location>
        <begin position="241"/>
        <end position="259"/>
    </location>
</feature>
<gene>
    <name evidence="8" type="ORF">C4B63_212g25</name>
</gene>
<dbReference type="VEuPathDB" id="TriTrypDB:TcBrA4_0090250"/>
<feature type="transmembrane region" description="Helical" evidence="7">
    <location>
        <begin position="330"/>
        <end position="348"/>
    </location>
</feature>
<dbReference type="GO" id="GO:0016020">
    <property type="term" value="C:membrane"/>
    <property type="evidence" value="ECO:0007669"/>
    <property type="project" value="UniProtKB-SubCell"/>
</dbReference>
<feature type="transmembrane region" description="Helical" evidence="7">
    <location>
        <begin position="114"/>
        <end position="132"/>
    </location>
</feature>
<keyword evidence="4 7" id="KW-1133">Transmembrane helix</keyword>
<dbReference type="VEuPathDB" id="TriTrypDB:Tc_MARK_498"/>
<dbReference type="VEuPathDB" id="TriTrypDB:BCY84_02140"/>
<protein>
    <recommendedName>
        <fullName evidence="10">Serine incorporator</fullName>
    </recommendedName>
</protein>
<reference evidence="8 9" key="1">
    <citation type="journal article" date="2018" name="Microb. Genom.">
        <title>Expanding an expanded genome: long-read sequencing of Trypanosoma cruzi.</title>
        <authorList>
            <person name="Berna L."/>
            <person name="Rodriguez M."/>
            <person name="Chiribao M.L."/>
            <person name="Parodi-Talice A."/>
            <person name="Pita S."/>
            <person name="Rijo G."/>
            <person name="Alvarez-Valin F."/>
            <person name="Robello C."/>
        </authorList>
    </citation>
    <scope>NUCLEOTIDE SEQUENCE [LARGE SCALE GENOMIC DNA]</scope>
    <source>
        <strain evidence="8 9">Dm28c</strain>
    </source>
</reference>